<dbReference type="InterPro" id="IPR017241">
    <property type="entry name" value="Toll-like_receptor"/>
</dbReference>
<dbReference type="GO" id="GO:0002224">
    <property type="term" value="P:toll-like receptor signaling pathway"/>
    <property type="evidence" value="ECO:0007669"/>
    <property type="project" value="InterPro"/>
</dbReference>
<keyword evidence="8" id="KW-0106">Calcium</keyword>
<dbReference type="PANTHER" id="PTHR24366">
    <property type="entry name" value="IG(IMMUNOGLOBULIN) AND LRR(LEUCINE RICH REPEAT) DOMAINS"/>
    <property type="match status" value="1"/>
</dbReference>
<keyword evidence="2" id="KW-1003">Cell membrane</keyword>
<dbReference type="InterPro" id="IPR008979">
    <property type="entry name" value="Galactose-bd-like_sf"/>
</dbReference>
<feature type="domain" description="EGF-like" evidence="16">
    <location>
        <begin position="494"/>
        <end position="531"/>
    </location>
</feature>
<dbReference type="InParanoid" id="C3ZRR4"/>
<keyword evidence="9 15" id="KW-1133">Transmembrane helix</keyword>
<dbReference type="SUPFAM" id="SSF57196">
    <property type="entry name" value="EGF/Laminin"/>
    <property type="match status" value="1"/>
</dbReference>
<evidence type="ECO:0000256" key="8">
    <source>
        <dbReference type="ARBA" id="ARBA00022837"/>
    </source>
</evidence>
<gene>
    <name evidence="18" type="ORF">BRAFLDRAFT_99565</name>
</gene>
<evidence type="ECO:0000256" key="13">
    <source>
        <dbReference type="PROSITE-ProRule" id="PRU00076"/>
    </source>
</evidence>
<evidence type="ECO:0000259" key="16">
    <source>
        <dbReference type="PROSITE" id="PS50026"/>
    </source>
</evidence>
<organism>
    <name type="scientific">Branchiostoma floridae</name>
    <name type="common">Florida lancelet</name>
    <name type="synonym">Amphioxus</name>
    <dbReference type="NCBI Taxonomy" id="7739"/>
    <lineage>
        <taxon>Eukaryota</taxon>
        <taxon>Metazoa</taxon>
        <taxon>Chordata</taxon>
        <taxon>Cephalochordata</taxon>
        <taxon>Leptocardii</taxon>
        <taxon>Amphioxiformes</taxon>
        <taxon>Branchiostomatidae</taxon>
        <taxon>Branchiostoma</taxon>
    </lineage>
</organism>
<keyword evidence="7" id="KW-0677">Repeat</keyword>
<dbReference type="InterPro" id="IPR000483">
    <property type="entry name" value="Cys-rich_flank_reg_C"/>
</dbReference>
<evidence type="ECO:0000256" key="14">
    <source>
        <dbReference type="PROSITE-ProRule" id="PRU00302"/>
    </source>
</evidence>
<evidence type="ECO:0000256" key="1">
    <source>
        <dbReference type="ARBA" id="ARBA00004236"/>
    </source>
</evidence>
<evidence type="ECO:0000256" key="9">
    <source>
        <dbReference type="ARBA" id="ARBA00022989"/>
    </source>
</evidence>
<dbReference type="EMBL" id="GG666666">
    <property type="protein sequence ID" value="EEN44864.1"/>
    <property type="molecule type" value="Genomic_DNA"/>
</dbReference>
<evidence type="ECO:0000256" key="7">
    <source>
        <dbReference type="ARBA" id="ARBA00022737"/>
    </source>
</evidence>
<comment type="subcellular location">
    <subcellularLocation>
        <location evidence="1">Cell membrane</location>
    </subcellularLocation>
</comment>
<dbReference type="Pfam" id="PF13855">
    <property type="entry name" value="LRR_8"/>
    <property type="match status" value="4"/>
</dbReference>
<keyword evidence="10 15" id="KW-0472">Membrane</keyword>
<name>C3ZRR4_BRAFL</name>
<keyword evidence="11 13" id="KW-1015">Disulfide bond</keyword>
<accession>C3ZRR4</accession>
<dbReference type="InterPro" id="IPR032675">
    <property type="entry name" value="LRR_dom_sf"/>
</dbReference>
<keyword evidence="3" id="KW-0433">Leucine-rich repeat</keyword>
<dbReference type="GO" id="GO:0004888">
    <property type="term" value="F:transmembrane signaling receptor activity"/>
    <property type="evidence" value="ECO:0007669"/>
    <property type="project" value="InterPro"/>
</dbReference>
<dbReference type="InterPro" id="IPR001611">
    <property type="entry name" value="Leu-rich_rpt"/>
</dbReference>
<dbReference type="GO" id="GO:0005886">
    <property type="term" value="C:plasma membrane"/>
    <property type="evidence" value="ECO:0007669"/>
    <property type="project" value="UniProtKB-SubCell"/>
</dbReference>
<proteinExistence type="predicted"/>
<evidence type="ECO:0000256" key="6">
    <source>
        <dbReference type="ARBA" id="ARBA00022729"/>
    </source>
</evidence>
<dbReference type="Pfam" id="PF00084">
    <property type="entry name" value="Sushi"/>
    <property type="match status" value="1"/>
</dbReference>
<dbReference type="PROSITE" id="PS51450">
    <property type="entry name" value="LRR"/>
    <property type="match status" value="13"/>
</dbReference>
<dbReference type="InterPro" id="IPR000742">
    <property type="entry name" value="EGF"/>
</dbReference>
<dbReference type="SMART" id="SM00032">
    <property type="entry name" value="CCP"/>
    <property type="match status" value="1"/>
</dbReference>
<evidence type="ECO:0000256" key="5">
    <source>
        <dbReference type="ARBA" id="ARBA00022723"/>
    </source>
</evidence>
<dbReference type="FunFam" id="3.80.10.10:FF:001164">
    <property type="entry name" value="GH01279p"/>
    <property type="match status" value="1"/>
</dbReference>
<keyword evidence="5" id="KW-0479">Metal-binding</keyword>
<evidence type="ECO:0000259" key="17">
    <source>
        <dbReference type="PROSITE" id="PS50923"/>
    </source>
</evidence>
<dbReference type="PROSITE" id="PS50923">
    <property type="entry name" value="SUSHI"/>
    <property type="match status" value="1"/>
</dbReference>
<dbReference type="FunFam" id="3.80.10.10:FF:000770">
    <property type="entry name" value="Uncharacterized protein"/>
    <property type="match status" value="1"/>
</dbReference>
<evidence type="ECO:0000256" key="12">
    <source>
        <dbReference type="ARBA" id="ARBA00023180"/>
    </source>
</evidence>
<reference evidence="18" key="1">
    <citation type="journal article" date="2008" name="Nature">
        <title>The amphioxus genome and the evolution of the chordate karyotype.</title>
        <authorList>
            <consortium name="US DOE Joint Genome Institute (JGI-PGF)"/>
            <person name="Putnam N.H."/>
            <person name="Butts T."/>
            <person name="Ferrier D.E.K."/>
            <person name="Furlong R.F."/>
            <person name="Hellsten U."/>
            <person name="Kawashima T."/>
            <person name="Robinson-Rechavi M."/>
            <person name="Shoguchi E."/>
            <person name="Terry A."/>
            <person name="Yu J.-K."/>
            <person name="Benito-Gutierrez E.L."/>
            <person name="Dubchak I."/>
            <person name="Garcia-Fernandez J."/>
            <person name="Gibson-Brown J.J."/>
            <person name="Grigoriev I.V."/>
            <person name="Horton A.C."/>
            <person name="de Jong P.J."/>
            <person name="Jurka J."/>
            <person name="Kapitonov V.V."/>
            <person name="Kohara Y."/>
            <person name="Kuroki Y."/>
            <person name="Lindquist E."/>
            <person name="Lucas S."/>
            <person name="Osoegawa K."/>
            <person name="Pennacchio L.A."/>
            <person name="Salamov A.A."/>
            <person name="Satou Y."/>
            <person name="Sauka-Spengler T."/>
            <person name="Schmutz J."/>
            <person name="Shin-I T."/>
            <person name="Toyoda A."/>
            <person name="Bronner-Fraser M."/>
            <person name="Fujiyama A."/>
            <person name="Holland L.Z."/>
            <person name="Holland P.W.H."/>
            <person name="Satoh N."/>
            <person name="Rokhsar D.S."/>
        </authorList>
    </citation>
    <scope>NUCLEOTIDE SEQUENCE [LARGE SCALE GENOMIC DNA]</scope>
    <source>
        <strain evidence="18">S238N-H82</strain>
        <tissue evidence="18">Testes</tissue>
    </source>
</reference>
<evidence type="ECO:0000256" key="3">
    <source>
        <dbReference type="ARBA" id="ARBA00022614"/>
    </source>
</evidence>
<evidence type="ECO:0000313" key="18">
    <source>
        <dbReference type="EMBL" id="EEN44864.1"/>
    </source>
</evidence>
<dbReference type="SUPFAM" id="SSF52058">
    <property type="entry name" value="L domain-like"/>
    <property type="match status" value="2"/>
</dbReference>
<dbReference type="Pfam" id="PF22633">
    <property type="entry name" value="F5_F8_type_C_2"/>
    <property type="match status" value="1"/>
</dbReference>
<dbReference type="SMART" id="SM00369">
    <property type="entry name" value="LRR_TYP"/>
    <property type="match status" value="14"/>
</dbReference>
<dbReference type="InterPro" id="IPR000436">
    <property type="entry name" value="Sushi_SCR_CCP_dom"/>
</dbReference>
<evidence type="ECO:0000256" key="10">
    <source>
        <dbReference type="ARBA" id="ARBA00023136"/>
    </source>
</evidence>
<dbReference type="GO" id="GO:0006955">
    <property type="term" value="P:immune response"/>
    <property type="evidence" value="ECO:0007669"/>
    <property type="project" value="InterPro"/>
</dbReference>
<dbReference type="InterPro" id="IPR006585">
    <property type="entry name" value="FTP1"/>
</dbReference>
<dbReference type="Gene3D" id="2.60.120.260">
    <property type="entry name" value="Galactose-binding domain-like"/>
    <property type="match status" value="1"/>
</dbReference>
<dbReference type="PROSITE" id="PS00022">
    <property type="entry name" value="EGF_1"/>
    <property type="match status" value="1"/>
</dbReference>
<evidence type="ECO:0000256" key="11">
    <source>
        <dbReference type="ARBA" id="ARBA00023157"/>
    </source>
</evidence>
<protein>
    <recommendedName>
        <fullName evidence="19">Sushi domain-containing protein</fullName>
    </recommendedName>
</protein>
<keyword evidence="14" id="KW-0768">Sushi</keyword>
<keyword evidence="12" id="KW-0325">Glycoprotein</keyword>
<feature type="disulfide bond" evidence="13">
    <location>
        <begin position="521"/>
        <end position="530"/>
    </location>
</feature>
<dbReference type="InterPro" id="IPR025875">
    <property type="entry name" value="Leu-rich_rpt_4"/>
</dbReference>
<dbReference type="SUPFAM" id="SSF49785">
    <property type="entry name" value="Galactose-binding domain-like"/>
    <property type="match status" value="1"/>
</dbReference>
<sequence length="848" mass="93345">MSGFNITYTYDSFVELSDCTHATCRRFLVRSSSMQRSRVTCRAAAVSVLGLLWVVTAAFACPERCRCGSGGWVYCGGRGLTVVPANIPLGTTVLRLDHNNIQNLSDFSYLISLERPYLYTNDIRGLPAGVLSQLTSLWWLDLSDNHIADLPDGVFSHLTSLRYLWLFDNHIAHLPEGVFSNLTSLQGLDLSDNHIADLPDGVFSHLTSLRYLWLFDNHIAHLPEGVFSNLTSLQGLDLSDNHIADLPDGVFSHLTSLRYLWLFDNHIAHLPEGVFSNLTSLQGLDLSDNHIADLPDGVFSHLTSLKWIRLHNNNISSLPTGVFSHLTTLRDLYLSGNHIADLPDGVFSHLTSLEQLYMFNNNITSLPTGVFSHLTSLQGLSLSDNHIADLPDGVFSHLTSLEWLKLSNNNISSLPTGVFSHLTRLDELNLDNNNISSLPTGVFSHLTSLQELYIAGNPWRCDCSLYGVMTSTRLRGLIEDDPTCSSPPHMVGVALSSVTVDKVCQSRGDCTTGSADGTCACNVRWTGPFCEKEDNLALGKKVLQSSTDGIDAGAEKAVDGSTKNFAATELEYEPWWQVDLAGYYKIRRVNITANWAIYPFFGTFLLVTVRSMTCFTGGKLMLRVGPNEDFTQNDQCGQTWVKSGYQLIDIVEAHCAPPMYGRYVSVQAIPPVGTTSLVLSEVEVYSTGICCDITTEIMNGLVNANDGYCFGNEIQFSCNPGYELVGRSSATCEDDGSLGQLPTCQLSPAIIGGTSIVAAMIVGAVFFFLRRREDDQQPIELDFQPDDVARTTEGSPKYDVFISYSSKESPWVSHRCVCQHKLADSPSAGTGRDAGWDPWLLRPMHTYS</sequence>
<evidence type="ECO:0000256" key="2">
    <source>
        <dbReference type="ARBA" id="ARBA00022475"/>
    </source>
</evidence>
<dbReference type="Pfam" id="PF12799">
    <property type="entry name" value="LRR_4"/>
    <property type="match status" value="1"/>
</dbReference>
<dbReference type="PANTHER" id="PTHR24366:SF161">
    <property type="entry name" value="TIR DOMAIN-CONTAINING PROTEIN"/>
    <property type="match status" value="1"/>
</dbReference>
<dbReference type="SMART" id="SM00365">
    <property type="entry name" value="LRR_SD22"/>
    <property type="match status" value="5"/>
</dbReference>
<dbReference type="PIRSF" id="PIRSF037595">
    <property type="entry name" value="Toll-like_receptor"/>
    <property type="match status" value="1"/>
</dbReference>
<dbReference type="GO" id="GO:0046872">
    <property type="term" value="F:metal ion binding"/>
    <property type="evidence" value="ECO:0007669"/>
    <property type="project" value="UniProtKB-KW"/>
</dbReference>
<dbReference type="Gene3D" id="3.80.10.10">
    <property type="entry name" value="Ribonuclease Inhibitor"/>
    <property type="match status" value="4"/>
</dbReference>
<dbReference type="SMART" id="SM00013">
    <property type="entry name" value="LRRNT"/>
    <property type="match status" value="1"/>
</dbReference>
<evidence type="ECO:0008006" key="19">
    <source>
        <dbReference type="Google" id="ProtNLM"/>
    </source>
</evidence>
<feature type="domain" description="Sushi" evidence="17">
    <location>
        <begin position="689"/>
        <end position="746"/>
    </location>
</feature>
<dbReference type="Gene3D" id="2.10.25.10">
    <property type="entry name" value="Laminin"/>
    <property type="match status" value="1"/>
</dbReference>
<dbReference type="SMART" id="SM00082">
    <property type="entry name" value="LRRCT"/>
    <property type="match status" value="1"/>
</dbReference>
<dbReference type="SMART" id="SM00364">
    <property type="entry name" value="LRR_BAC"/>
    <property type="match status" value="11"/>
</dbReference>
<dbReference type="SUPFAM" id="SSF57535">
    <property type="entry name" value="Complement control module/SCR domain"/>
    <property type="match status" value="1"/>
</dbReference>
<dbReference type="AlphaFoldDB" id="C3ZRR4"/>
<dbReference type="PROSITE" id="PS50026">
    <property type="entry name" value="EGF_3"/>
    <property type="match status" value="1"/>
</dbReference>
<evidence type="ECO:0000256" key="15">
    <source>
        <dbReference type="SAM" id="Phobius"/>
    </source>
</evidence>
<comment type="caution">
    <text evidence="13">Lacks conserved residue(s) required for the propagation of feature annotation.</text>
</comment>
<dbReference type="CDD" id="cd00033">
    <property type="entry name" value="CCP"/>
    <property type="match status" value="1"/>
</dbReference>
<evidence type="ECO:0000256" key="4">
    <source>
        <dbReference type="ARBA" id="ARBA00022692"/>
    </source>
</evidence>
<keyword evidence="13" id="KW-0245">EGF-like domain</keyword>
<keyword evidence="6" id="KW-0732">Signal</keyword>
<keyword evidence="4 15" id="KW-0812">Transmembrane</keyword>
<dbReference type="SMART" id="SM00607">
    <property type="entry name" value="FTP"/>
    <property type="match status" value="1"/>
</dbReference>
<dbReference type="InterPro" id="IPR000372">
    <property type="entry name" value="LRRNT"/>
</dbReference>
<dbReference type="eggNOG" id="KOG0619">
    <property type="taxonomic scope" value="Eukaryota"/>
</dbReference>
<dbReference type="Gene3D" id="2.10.70.10">
    <property type="entry name" value="Complement Module, domain 1"/>
    <property type="match status" value="1"/>
</dbReference>
<dbReference type="FunFam" id="3.80.10.10:FF:001438">
    <property type="entry name" value="Uncharacterized protein"/>
    <property type="match status" value="1"/>
</dbReference>
<dbReference type="InterPro" id="IPR035976">
    <property type="entry name" value="Sushi/SCR/CCP_sf"/>
</dbReference>
<feature type="transmembrane region" description="Helical" evidence="15">
    <location>
        <begin position="749"/>
        <end position="769"/>
    </location>
</feature>
<dbReference type="InterPro" id="IPR003591">
    <property type="entry name" value="Leu-rich_rpt_typical-subtyp"/>
</dbReference>